<dbReference type="OrthoDB" id="3186544at2"/>
<dbReference type="Proteomes" id="UP000292346">
    <property type="component" value="Unassembled WGS sequence"/>
</dbReference>
<dbReference type="AlphaFoldDB" id="A0A4R0HCP2"/>
<dbReference type="Pfam" id="PF03551">
    <property type="entry name" value="PadR"/>
    <property type="match status" value="1"/>
</dbReference>
<comment type="caution">
    <text evidence="2">The sequence shown here is derived from an EMBL/GenBank/DDBJ whole genome shotgun (WGS) entry which is preliminary data.</text>
</comment>
<keyword evidence="3" id="KW-1185">Reference proteome</keyword>
<evidence type="ECO:0000313" key="2">
    <source>
        <dbReference type="EMBL" id="TCC08301.1"/>
    </source>
</evidence>
<gene>
    <name evidence="2" type="ORF">E0H45_20615</name>
</gene>
<dbReference type="InterPro" id="IPR036390">
    <property type="entry name" value="WH_DNA-bd_sf"/>
</dbReference>
<feature type="domain" description="Transcription regulator PadR N-terminal" evidence="1">
    <location>
        <begin position="7"/>
        <end position="78"/>
    </location>
</feature>
<evidence type="ECO:0000259" key="1">
    <source>
        <dbReference type="Pfam" id="PF03551"/>
    </source>
</evidence>
<dbReference type="Gene3D" id="1.10.10.10">
    <property type="entry name" value="Winged helix-like DNA-binding domain superfamily/Winged helix DNA-binding domain"/>
    <property type="match status" value="1"/>
</dbReference>
<name>A0A4R0HCP2_9ACTN</name>
<dbReference type="EMBL" id="SJJZ01000002">
    <property type="protein sequence ID" value="TCC08301.1"/>
    <property type="molecule type" value="Genomic_DNA"/>
</dbReference>
<dbReference type="SUPFAM" id="SSF46785">
    <property type="entry name" value="Winged helix' DNA-binding domain"/>
    <property type="match status" value="1"/>
</dbReference>
<accession>A0A4R0HCP2</accession>
<protein>
    <submittedName>
        <fullName evidence="2">PadR family transcriptional regulator</fullName>
    </submittedName>
</protein>
<dbReference type="PANTHER" id="PTHR43252:SF4">
    <property type="entry name" value="TRANSCRIPTIONAL REGULATORY PROTEIN"/>
    <property type="match status" value="1"/>
</dbReference>
<evidence type="ECO:0000313" key="3">
    <source>
        <dbReference type="Proteomes" id="UP000292346"/>
    </source>
</evidence>
<dbReference type="RefSeq" id="WP_131339606.1">
    <property type="nucleotide sequence ID" value="NZ_SJJZ01000002.1"/>
</dbReference>
<sequence length="195" mass="22973">MKLEHILLGVLLMRPSTGYDLKRYMDARGTFLRPNTQMSQVYRCLSSMEERGWVWHTVEPRPGAQDAKTYRVTDEGITVFMDWLTAPYSPTTIYTRDPGFYGRLAFCGFLQPDQVIELLDREILARQLQIKRFRDRDRSVPEEPELPYDAELQALVEERTHELGSLYMDQHVAWCIELREELQSRSSQRRIRAVD</sequence>
<dbReference type="InterPro" id="IPR036388">
    <property type="entry name" value="WH-like_DNA-bd_sf"/>
</dbReference>
<dbReference type="InterPro" id="IPR005149">
    <property type="entry name" value="Tscrpt_reg_PadR_N"/>
</dbReference>
<reference evidence="2 3" key="1">
    <citation type="submission" date="2019-02" db="EMBL/GenBank/DDBJ databases">
        <title>Kribbella capetownensis sp. nov. and Kribbella speibonae sp. nov., isolated from soil.</title>
        <authorList>
            <person name="Curtis S.M."/>
            <person name="Norton I."/>
            <person name="Everest G.J."/>
            <person name="Meyers P.R."/>
        </authorList>
    </citation>
    <scope>NUCLEOTIDE SEQUENCE [LARGE SCALE GENOMIC DNA]</scope>
    <source>
        <strain evidence="2 3">KCTC 29219</strain>
    </source>
</reference>
<proteinExistence type="predicted"/>
<organism evidence="2 3">
    <name type="scientific">Kribbella soli</name>
    <dbReference type="NCBI Taxonomy" id="1124743"/>
    <lineage>
        <taxon>Bacteria</taxon>
        <taxon>Bacillati</taxon>
        <taxon>Actinomycetota</taxon>
        <taxon>Actinomycetes</taxon>
        <taxon>Propionibacteriales</taxon>
        <taxon>Kribbellaceae</taxon>
        <taxon>Kribbella</taxon>
    </lineage>
</organism>
<dbReference type="PANTHER" id="PTHR43252">
    <property type="entry name" value="TRANSCRIPTIONAL REGULATOR YQJI"/>
    <property type="match status" value="1"/>
</dbReference>